<dbReference type="SUPFAM" id="SSF56954">
    <property type="entry name" value="Outer membrane efflux proteins (OEP)"/>
    <property type="match status" value="1"/>
</dbReference>
<sequence>MNKTLLPIALASALLAGGCSFIPQLDRPALPVADQFPAAASQTAGQVAAADIPWQQFFTDPRLQQVIQLALDNNRDLRVAMLNIEKAQAQYQIQRASQFPELAAAAGGQRARSQLTGQYGNSFTAGLTMPSWEIDFWGRISSLKEQALAQYLATEEGRKAAQISLISNVANTWLNLQADEELMSISRRTLGTREQSIKLTKLRLDAGVTSELDFRQAQSLTESARATLAQQTRQRELDANALTQLVGQTLPAELLSGMQGKKLADLPPLADVPAGLPSDLLLRRPDVRQAEQSMIAANASIGAARAAFFPNISLTASAGFANPEISDLFSSGSKYFSVAPSLYLPIFNAGRNRANLQVAEANQKIAVAQYEQAIQAAFRETSDALVSRQTLQEQLQAQARQLEAEQVRYKLSDLRYTNGVASYLDLLDAQRSLFALEQSVVQVRLQQLQNQVNLYKVLGGGWTEPAAGSNAAAANSATTVQ</sequence>
<dbReference type="PANTHER" id="PTHR30203:SF32">
    <property type="entry name" value="CATION EFFLUX SYSTEM PROTEIN CUSC"/>
    <property type="match status" value="1"/>
</dbReference>
<feature type="coiled-coil region" evidence="3">
    <location>
        <begin position="351"/>
        <end position="412"/>
    </location>
</feature>
<dbReference type="EMBL" id="CP125947">
    <property type="protein sequence ID" value="WHS65889.1"/>
    <property type="molecule type" value="Genomic_DNA"/>
</dbReference>
<accession>A0ABY8SU94</accession>
<feature type="chain" id="PRO_5045000334" evidence="2">
    <location>
        <begin position="17"/>
        <end position="481"/>
    </location>
</feature>
<keyword evidence="3" id="KW-0175">Coiled coil</keyword>
<proteinExistence type="inferred from homology"/>
<organism evidence="4 5">
    <name type="scientific">Comamonas resistens</name>
    <dbReference type="NCBI Taxonomy" id="3046670"/>
    <lineage>
        <taxon>Bacteria</taxon>
        <taxon>Pseudomonadati</taxon>
        <taxon>Pseudomonadota</taxon>
        <taxon>Betaproteobacteria</taxon>
        <taxon>Burkholderiales</taxon>
        <taxon>Comamonadaceae</taxon>
        <taxon>Comamonas</taxon>
    </lineage>
</organism>
<keyword evidence="2" id="KW-0732">Signal</keyword>
<dbReference type="Gene3D" id="2.20.200.10">
    <property type="entry name" value="Outer membrane efflux proteins (OEP)"/>
    <property type="match status" value="1"/>
</dbReference>
<dbReference type="NCBIfam" id="TIGR01845">
    <property type="entry name" value="outer_NodT"/>
    <property type="match status" value="1"/>
</dbReference>
<evidence type="ECO:0000313" key="4">
    <source>
        <dbReference type="EMBL" id="WHS65889.1"/>
    </source>
</evidence>
<dbReference type="InterPro" id="IPR010131">
    <property type="entry name" value="MdtP/NodT-like"/>
</dbReference>
<dbReference type="RefSeq" id="WP_283486985.1">
    <property type="nucleotide sequence ID" value="NZ_CP125947.1"/>
</dbReference>
<keyword evidence="2" id="KW-0564">Palmitate</keyword>
<keyword evidence="2" id="KW-0472">Membrane</keyword>
<feature type="signal peptide" evidence="2">
    <location>
        <begin position="1"/>
        <end position="16"/>
    </location>
</feature>
<gene>
    <name evidence="4" type="ORF">QMY55_01625</name>
</gene>
<protein>
    <submittedName>
        <fullName evidence="4">Efflux transporter outer membrane subunit</fullName>
    </submittedName>
</protein>
<keyword evidence="2" id="KW-0812">Transmembrane</keyword>
<evidence type="ECO:0000256" key="2">
    <source>
        <dbReference type="RuleBase" id="RU362097"/>
    </source>
</evidence>
<dbReference type="Pfam" id="PF02321">
    <property type="entry name" value="OEP"/>
    <property type="match status" value="2"/>
</dbReference>
<comment type="subcellular location">
    <subcellularLocation>
        <location evidence="2">Cell membrane</location>
        <topology evidence="2">Lipid-anchor</topology>
    </subcellularLocation>
</comment>
<dbReference type="PANTHER" id="PTHR30203">
    <property type="entry name" value="OUTER MEMBRANE CATION EFFLUX PROTEIN"/>
    <property type="match status" value="1"/>
</dbReference>
<evidence type="ECO:0000256" key="1">
    <source>
        <dbReference type="ARBA" id="ARBA00007613"/>
    </source>
</evidence>
<keyword evidence="2" id="KW-0449">Lipoprotein</keyword>
<name>A0ABY8SU94_9BURK</name>
<comment type="similarity">
    <text evidence="1 2">Belongs to the outer membrane factor (OMF) (TC 1.B.17) family.</text>
</comment>
<keyword evidence="2" id="KW-1134">Transmembrane beta strand</keyword>
<dbReference type="Proteomes" id="UP001240697">
    <property type="component" value="Chromosome"/>
</dbReference>
<keyword evidence="5" id="KW-1185">Reference proteome</keyword>
<reference evidence="4 5" key="1">
    <citation type="submission" date="2023-05" db="EMBL/GenBank/DDBJ databases">
        <authorList>
            <person name="Yin Y."/>
            <person name="Lu Z."/>
        </authorList>
    </citation>
    <scope>NUCLEOTIDE SEQUENCE [LARGE SCALE GENOMIC DNA]</scope>
    <source>
        <strain evidence="4 5">ZM22</strain>
    </source>
</reference>
<dbReference type="Gene3D" id="1.20.1600.10">
    <property type="entry name" value="Outer membrane efflux proteins (OEP)"/>
    <property type="match status" value="1"/>
</dbReference>
<evidence type="ECO:0000313" key="5">
    <source>
        <dbReference type="Proteomes" id="UP001240697"/>
    </source>
</evidence>
<evidence type="ECO:0000256" key="3">
    <source>
        <dbReference type="SAM" id="Coils"/>
    </source>
</evidence>
<dbReference type="PROSITE" id="PS51257">
    <property type="entry name" value="PROKAR_LIPOPROTEIN"/>
    <property type="match status" value="1"/>
</dbReference>
<dbReference type="InterPro" id="IPR003423">
    <property type="entry name" value="OMP_efflux"/>
</dbReference>